<dbReference type="EMBL" id="JAHRIO010073407">
    <property type="protein sequence ID" value="MEQ2182895.1"/>
    <property type="molecule type" value="Genomic_DNA"/>
</dbReference>
<name>A0ABV0PHC4_9TELE</name>
<proteinExistence type="predicted"/>
<feature type="region of interest" description="Disordered" evidence="1">
    <location>
        <begin position="1"/>
        <end position="41"/>
    </location>
</feature>
<organism evidence="2 3">
    <name type="scientific">Goodea atripinnis</name>
    <dbReference type="NCBI Taxonomy" id="208336"/>
    <lineage>
        <taxon>Eukaryota</taxon>
        <taxon>Metazoa</taxon>
        <taxon>Chordata</taxon>
        <taxon>Craniata</taxon>
        <taxon>Vertebrata</taxon>
        <taxon>Euteleostomi</taxon>
        <taxon>Actinopterygii</taxon>
        <taxon>Neopterygii</taxon>
        <taxon>Teleostei</taxon>
        <taxon>Neoteleostei</taxon>
        <taxon>Acanthomorphata</taxon>
        <taxon>Ovalentaria</taxon>
        <taxon>Atherinomorphae</taxon>
        <taxon>Cyprinodontiformes</taxon>
        <taxon>Goodeidae</taxon>
        <taxon>Goodea</taxon>
    </lineage>
</organism>
<dbReference type="Proteomes" id="UP001476798">
    <property type="component" value="Unassembled WGS sequence"/>
</dbReference>
<comment type="caution">
    <text evidence="2">The sequence shown here is derived from an EMBL/GenBank/DDBJ whole genome shotgun (WGS) entry which is preliminary data.</text>
</comment>
<evidence type="ECO:0000256" key="1">
    <source>
        <dbReference type="SAM" id="MobiDB-lite"/>
    </source>
</evidence>
<keyword evidence="3" id="KW-1185">Reference proteome</keyword>
<reference evidence="2 3" key="1">
    <citation type="submission" date="2021-06" db="EMBL/GenBank/DDBJ databases">
        <authorList>
            <person name="Palmer J.M."/>
        </authorList>
    </citation>
    <scope>NUCLEOTIDE SEQUENCE [LARGE SCALE GENOMIC DNA]</scope>
    <source>
        <strain evidence="2 3">GA_2019</strain>
        <tissue evidence="2">Muscle</tissue>
    </source>
</reference>
<accession>A0ABV0PHC4</accession>
<gene>
    <name evidence="2" type="ORF">GOODEAATRI_026972</name>
</gene>
<evidence type="ECO:0000313" key="3">
    <source>
        <dbReference type="Proteomes" id="UP001476798"/>
    </source>
</evidence>
<protein>
    <submittedName>
        <fullName evidence="2">Uncharacterized protein</fullName>
    </submittedName>
</protein>
<sequence>MPGLDAPTSQPPPPLAWPDRSRVASSPGPGSPKELSPIVSEHTLQLDQFNVRKREEGETLCDENDQIRVIKSDDVIYIPR</sequence>
<evidence type="ECO:0000313" key="2">
    <source>
        <dbReference type="EMBL" id="MEQ2182895.1"/>
    </source>
</evidence>